<dbReference type="Proteomes" id="UP000276133">
    <property type="component" value="Unassembled WGS sequence"/>
</dbReference>
<gene>
    <name evidence="2" type="ORF">BpHYR1_028640</name>
</gene>
<protein>
    <submittedName>
        <fullName evidence="2">Potassium voltage-gated channel subfamily KQT member 1-like</fullName>
    </submittedName>
</protein>
<reference evidence="2 3" key="1">
    <citation type="journal article" date="2018" name="Sci. Rep.">
        <title>Genomic signatures of local adaptation to the degree of environmental predictability in rotifers.</title>
        <authorList>
            <person name="Franch-Gras L."/>
            <person name="Hahn C."/>
            <person name="Garcia-Roger E.M."/>
            <person name="Carmona M.J."/>
            <person name="Serra M."/>
            <person name="Gomez A."/>
        </authorList>
    </citation>
    <scope>NUCLEOTIDE SEQUENCE [LARGE SCALE GENOMIC DNA]</scope>
    <source>
        <strain evidence="2">HYR1</strain>
    </source>
</reference>
<evidence type="ECO:0000313" key="3">
    <source>
        <dbReference type="Proteomes" id="UP000276133"/>
    </source>
</evidence>
<evidence type="ECO:0000256" key="1">
    <source>
        <dbReference type="SAM" id="MobiDB-lite"/>
    </source>
</evidence>
<dbReference type="OrthoDB" id="8879391at2759"/>
<feature type="region of interest" description="Disordered" evidence="1">
    <location>
        <begin position="1"/>
        <end position="20"/>
    </location>
</feature>
<name>A0A3M7RD11_BRAPC</name>
<evidence type="ECO:0000313" key="2">
    <source>
        <dbReference type="EMBL" id="RNA21329.1"/>
    </source>
</evidence>
<proteinExistence type="predicted"/>
<organism evidence="2 3">
    <name type="scientific">Brachionus plicatilis</name>
    <name type="common">Marine rotifer</name>
    <name type="synonym">Brachionus muelleri</name>
    <dbReference type="NCBI Taxonomy" id="10195"/>
    <lineage>
        <taxon>Eukaryota</taxon>
        <taxon>Metazoa</taxon>
        <taxon>Spiralia</taxon>
        <taxon>Gnathifera</taxon>
        <taxon>Rotifera</taxon>
        <taxon>Eurotatoria</taxon>
        <taxon>Monogononta</taxon>
        <taxon>Pseudotrocha</taxon>
        <taxon>Ploima</taxon>
        <taxon>Brachionidae</taxon>
        <taxon>Brachionus</taxon>
    </lineage>
</organism>
<dbReference type="EMBL" id="REGN01003695">
    <property type="protein sequence ID" value="RNA21329.1"/>
    <property type="molecule type" value="Genomic_DNA"/>
</dbReference>
<keyword evidence="3" id="KW-1185">Reference proteome</keyword>
<sequence>MNQKQHENLDSIFSKNKPLPDETTTPILFTVTQTSPNTSKHGKRISLPVTEECETPLLLNTLKTQGSLGKTRNSLKKITTDIDMKKNNHNTNESLLSLSNYKKISNGSLSADIEARFKQNSANLDSKSNKSGCYPYNLSLANISGNESKKSMPHFSINFPTITRKSSVNNLNYNPMPQKANLQSKFYNFLERPTGWKCFIYHFTVDKL</sequence>
<accession>A0A3M7RD11</accession>
<dbReference type="AlphaFoldDB" id="A0A3M7RD11"/>
<dbReference type="STRING" id="10195.A0A3M7RD11"/>
<comment type="caution">
    <text evidence="2">The sequence shown here is derived from an EMBL/GenBank/DDBJ whole genome shotgun (WGS) entry which is preliminary data.</text>
</comment>